<dbReference type="InterPro" id="IPR050362">
    <property type="entry name" value="Cation-dep_OMT"/>
</dbReference>
<dbReference type="PANTHER" id="PTHR10509:SF81">
    <property type="entry name" value="CAFFEOYL-COA O-METHYLTRANSFERASE 1"/>
    <property type="match status" value="1"/>
</dbReference>
<keyword evidence="2" id="KW-0808">Transferase</keyword>
<evidence type="ECO:0008006" key="6">
    <source>
        <dbReference type="Google" id="ProtNLM"/>
    </source>
</evidence>
<evidence type="ECO:0000256" key="2">
    <source>
        <dbReference type="ARBA" id="ARBA00022679"/>
    </source>
</evidence>
<comment type="similarity">
    <text evidence="4">Belongs to the class I-like SAM-binding methyltransferase superfamily. Cation-dependent O-methyltransferase family.</text>
</comment>
<dbReference type="PANTHER" id="PTHR10509">
    <property type="entry name" value="O-METHYLTRANSFERASE-RELATED"/>
    <property type="match status" value="1"/>
</dbReference>
<proteinExistence type="evidence at transcript level"/>
<name>A9NT68_PICSI</name>
<dbReference type="AlphaFoldDB" id="A9NT68"/>
<dbReference type="GO" id="GO:0008757">
    <property type="term" value="F:S-adenosylmethionine-dependent methyltransferase activity"/>
    <property type="evidence" value="ECO:0007669"/>
    <property type="project" value="TreeGrafter"/>
</dbReference>
<dbReference type="EMBL" id="EF084512">
    <property type="protein sequence ID" value="ABK23829.1"/>
    <property type="molecule type" value="mRNA"/>
</dbReference>
<sequence length="281" mass="31648">MGSHAENGNGVKVVKVSETEEEVFEPSDLTEIENGKPGYDNRTLPPDWKFGVKLQNVMEESIYKYMLETFTRHREHEASKELWERTWKLTQRGEMMKLPDQVQFLRLMVKMSGAKKALEIGVFTGYSLLNIALALPSDGKVVAVDPGEDPKFGWPCFVKAGVADKVEIKQTTGLEYLDSVVEKGEKDCFDFAFVDADKVNYVNYHPRLMKLVRVGGVIIYDDTLWFGLVGGKDPHNLLKNDYMRTSLEGIKAINAMVANDPNLEVATVFMGYGVTVCYRTA</sequence>
<dbReference type="InterPro" id="IPR029063">
    <property type="entry name" value="SAM-dependent_MTases_sf"/>
</dbReference>
<accession>A9NT68</accession>
<dbReference type="GO" id="GO:0032259">
    <property type="term" value="P:methylation"/>
    <property type="evidence" value="ECO:0007669"/>
    <property type="project" value="UniProtKB-KW"/>
</dbReference>
<evidence type="ECO:0000313" key="5">
    <source>
        <dbReference type="EMBL" id="ABK23829.1"/>
    </source>
</evidence>
<protein>
    <recommendedName>
        <fullName evidence="6">Caffeoyl-CoA O-methyltransferase</fullName>
    </recommendedName>
</protein>
<dbReference type="Gene3D" id="3.40.50.150">
    <property type="entry name" value="Vaccinia Virus protein VP39"/>
    <property type="match status" value="1"/>
</dbReference>
<keyword evidence="3" id="KW-0949">S-adenosyl-L-methionine</keyword>
<evidence type="ECO:0000256" key="3">
    <source>
        <dbReference type="ARBA" id="ARBA00022691"/>
    </source>
</evidence>
<dbReference type="Pfam" id="PF01596">
    <property type="entry name" value="Methyltransf_3"/>
    <property type="match status" value="1"/>
</dbReference>
<reference evidence="5" key="1">
    <citation type="journal article" date="2008" name="BMC Genomics">
        <title>A conifer genomics resource of 200,000 spruce (Picea spp.) ESTs and 6,464 high-quality, sequence-finished full-length cDNAs for Sitka spruce (Picea sitchensis).</title>
        <authorList>
            <person name="Ralph S.G."/>
            <person name="Chun H.J."/>
            <person name="Kolosova N."/>
            <person name="Cooper D."/>
            <person name="Oddy C."/>
            <person name="Ritland C.E."/>
            <person name="Kirkpatrick R."/>
            <person name="Moore R."/>
            <person name="Barber S."/>
            <person name="Holt R.A."/>
            <person name="Jones S.J."/>
            <person name="Marra M.A."/>
            <person name="Douglas C.J."/>
            <person name="Ritland K."/>
            <person name="Bohlmann J."/>
        </authorList>
    </citation>
    <scope>NUCLEOTIDE SEQUENCE</scope>
    <source>
        <tissue evidence="5">Bark</tissue>
    </source>
</reference>
<dbReference type="PROSITE" id="PS51682">
    <property type="entry name" value="SAM_OMT_I"/>
    <property type="match status" value="1"/>
</dbReference>
<dbReference type="SUPFAM" id="SSF53335">
    <property type="entry name" value="S-adenosyl-L-methionine-dependent methyltransferases"/>
    <property type="match status" value="1"/>
</dbReference>
<dbReference type="InterPro" id="IPR002935">
    <property type="entry name" value="SAM_O-MeTrfase"/>
</dbReference>
<keyword evidence="1" id="KW-0489">Methyltransferase</keyword>
<dbReference type="GO" id="GO:0008171">
    <property type="term" value="F:O-methyltransferase activity"/>
    <property type="evidence" value="ECO:0007669"/>
    <property type="project" value="InterPro"/>
</dbReference>
<evidence type="ECO:0000256" key="1">
    <source>
        <dbReference type="ARBA" id="ARBA00022603"/>
    </source>
</evidence>
<evidence type="ECO:0000256" key="4">
    <source>
        <dbReference type="ARBA" id="ARBA00023453"/>
    </source>
</evidence>
<organism evidence="5">
    <name type="scientific">Picea sitchensis</name>
    <name type="common">Sitka spruce</name>
    <name type="synonym">Pinus sitchensis</name>
    <dbReference type="NCBI Taxonomy" id="3332"/>
    <lineage>
        <taxon>Eukaryota</taxon>
        <taxon>Viridiplantae</taxon>
        <taxon>Streptophyta</taxon>
        <taxon>Embryophyta</taxon>
        <taxon>Tracheophyta</taxon>
        <taxon>Spermatophyta</taxon>
        <taxon>Pinopsida</taxon>
        <taxon>Pinidae</taxon>
        <taxon>Conifers I</taxon>
        <taxon>Pinales</taxon>
        <taxon>Pinaceae</taxon>
        <taxon>Picea</taxon>
    </lineage>
</organism>